<keyword evidence="3" id="KW-0136">Cellulose degradation</keyword>
<evidence type="ECO:0000313" key="10">
    <source>
        <dbReference type="Proteomes" id="UP001336250"/>
    </source>
</evidence>
<dbReference type="GO" id="GO:0008422">
    <property type="term" value="F:beta-glucosidase activity"/>
    <property type="evidence" value="ECO:0007669"/>
    <property type="project" value="TreeGrafter"/>
</dbReference>
<keyword evidence="10" id="KW-1185">Reference proteome</keyword>
<comment type="caution">
    <text evidence="9">The sequence shown here is derived from an EMBL/GenBank/DDBJ whole genome shotgun (WGS) entry which is preliminary data.</text>
</comment>
<dbReference type="SUPFAM" id="SSF51445">
    <property type="entry name" value="(Trans)glycosidases"/>
    <property type="match status" value="1"/>
</dbReference>
<comment type="similarity">
    <text evidence="1 7">Belongs to the glycosyl hydrolase 5 (cellulase A) family.</text>
</comment>
<dbReference type="PANTHER" id="PTHR31297">
    <property type="entry name" value="GLUCAN ENDO-1,6-BETA-GLUCOSIDASE B"/>
    <property type="match status" value="1"/>
</dbReference>
<evidence type="ECO:0000256" key="5">
    <source>
        <dbReference type="ARBA" id="ARBA00023295"/>
    </source>
</evidence>
<name>A0AAW9QC35_9BURK</name>
<dbReference type="Proteomes" id="UP001336250">
    <property type="component" value="Unassembled WGS sequence"/>
</dbReference>
<gene>
    <name evidence="9" type="ORF">V4F39_07525</name>
</gene>
<keyword evidence="5 7" id="KW-0326">Glycosidase</keyword>
<sequence>MVDAFTARDEAAGPSRRRALRRAVGAGLALAFGTTAQAAAPRPALRRGVNLTHWFDYARNRGVSPEEMQELARSGFDHVRLPFDPVVLGWRDAAMPDLRGLRAGAERAIAAGLDVVIDLHMVHETKVAIEQAPRLEDGLVALWSHVASAFADLPPAHVAFELYNEPQYYGWRERRWPALQRRLLAAVRGHAFRHLVLLTGARGGSADGLMALPPDGDPWVAYTFHFYLPYLFTHQGMDWLDERHTTAGLWTGIGYPASAAVDAEPRLKKPHRRAHRELQAYRDERWGPERIAGEFTAVAAWARRHGVTVVCNEFGVVRAGVAPAARYRWIGDVRQALEQAGFGWTVWDYADIFGIAVDTGGADGLPRRLEPAARVALGLRAAP</sequence>
<evidence type="ECO:0000259" key="8">
    <source>
        <dbReference type="Pfam" id="PF00150"/>
    </source>
</evidence>
<proteinExistence type="inferred from homology"/>
<dbReference type="InterPro" id="IPR001547">
    <property type="entry name" value="Glyco_hydro_5"/>
</dbReference>
<dbReference type="InterPro" id="IPR050386">
    <property type="entry name" value="Glycosyl_hydrolase_5"/>
</dbReference>
<dbReference type="AlphaFoldDB" id="A0AAW9QC35"/>
<reference evidence="9 10" key="1">
    <citation type="submission" date="2024-02" db="EMBL/GenBank/DDBJ databases">
        <title>Genome sequence of Aquincola sp. MAHUQ-54.</title>
        <authorList>
            <person name="Huq M.A."/>
        </authorList>
    </citation>
    <scope>NUCLEOTIDE SEQUENCE [LARGE SCALE GENOMIC DNA]</scope>
    <source>
        <strain evidence="9 10">MAHUQ-54</strain>
    </source>
</reference>
<feature type="domain" description="Glycoside hydrolase family 5" evidence="8">
    <location>
        <begin position="63"/>
        <end position="349"/>
    </location>
</feature>
<evidence type="ECO:0000256" key="3">
    <source>
        <dbReference type="ARBA" id="ARBA00023001"/>
    </source>
</evidence>
<evidence type="ECO:0000256" key="2">
    <source>
        <dbReference type="ARBA" id="ARBA00022801"/>
    </source>
</evidence>
<protein>
    <submittedName>
        <fullName evidence="9">Cellulase family glycosylhydrolase</fullName>
    </submittedName>
</protein>
<organism evidence="9 10">
    <name type="scientific">Aquincola agrisoli</name>
    <dbReference type="NCBI Taxonomy" id="3119538"/>
    <lineage>
        <taxon>Bacteria</taxon>
        <taxon>Pseudomonadati</taxon>
        <taxon>Pseudomonadota</taxon>
        <taxon>Betaproteobacteria</taxon>
        <taxon>Burkholderiales</taxon>
        <taxon>Sphaerotilaceae</taxon>
        <taxon>Aquincola</taxon>
    </lineage>
</organism>
<dbReference type="GO" id="GO:0005576">
    <property type="term" value="C:extracellular region"/>
    <property type="evidence" value="ECO:0007669"/>
    <property type="project" value="TreeGrafter"/>
</dbReference>
<dbReference type="InterPro" id="IPR017853">
    <property type="entry name" value="GH"/>
</dbReference>
<dbReference type="GO" id="GO:0030245">
    <property type="term" value="P:cellulose catabolic process"/>
    <property type="evidence" value="ECO:0007669"/>
    <property type="project" value="UniProtKB-KW"/>
</dbReference>
<dbReference type="RefSeq" id="WP_332288695.1">
    <property type="nucleotide sequence ID" value="NZ_JAZIBG010000019.1"/>
</dbReference>
<keyword evidence="6" id="KW-0624">Polysaccharide degradation</keyword>
<evidence type="ECO:0000256" key="1">
    <source>
        <dbReference type="ARBA" id="ARBA00005641"/>
    </source>
</evidence>
<evidence type="ECO:0000256" key="7">
    <source>
        <dbReference type="RuleBase" id="RU361153"/>
    </source>
</evidence>
<keyword evidence="2 7" id="KW-0378">Hydrolase</keyword>
<dbReference type="EMBL" id="JAZIBG010000019">
    <property type="protein sequence ID" value="MEF7613758.1"/>
    <property type="molecule type" value="Genomic_DNA"/>
</dbReference>
<evidence type="ECO:0000256" key="4">
    <source>
        <dbReference type="ARBA" id="ARBA00023277"/>
    </source>
</evidence>
<keyword evidence="4" id="KW-0119">Carbohydrate metabolism</keyword>
<evidence type="ECO:0000256" key="6">
    <source>
        <dbReference type="ARBA" id="ARBA00023326"/>
    </source>
</evidence>
<dbReference type="GO" id="GO:0009986">
    <property type="term" value="C:cell surface"/>
    <property type="evidence" value="ECO:0007669"/>
    <property type="project" value="TreeGrafter"/>
</dbReference>
<dbReference type="Pfam" id="PF00150">
    <property type="entry name" value="Cellulase"/>
    <property type="match status" value="1"/>
</dbReference>
<dbReference type="PROSITE" id="PS51318">
    <property type="entry name" value="TAT"/>
    <property type="match status" value="1"/>
</dbReference>
<dbReference type="PANTHER" id="PTHR31297:SF41">
    <property type="entry name" value="ENDOGLUCANASE, PUTATIVE (AFU_ORTHOLOGUE AFUA_5G01830)-RELATED"/>
    <property type="match status" value="1"/>
</dbReference>
<dbReference type="InterPro" id="IPR006311">
    <property type="entry name" value="TAT_signal"/>
</dbReference>
<evidence type="ECO:0000313" key="9">
    <source>
        <dbReference type="EMBL" id="MEF7613758.1"/>
    </source>
</evidence>
<dbReference type="Gene3D" id="3.20.20.80">
    <property type="entry name" value="Glycosidases"/>
    <property type="match status" value="1"/>
</dbReference>
<accession>A0AAW9QC35</accession>